<dbReference type="InParanoid" id="D8Q8T5"/>
<dbReference type="KEGG" id="scm:SCHCO_02632573"/>
<protein>
    <submittedName>
        <fullName evidence="1">Expressed protein</fullName>
    </submittedName>
</protein>
<dbReference type="EMBL" id="GL377308">
    <property type="protein sequence ID" value="EFI95118.1"/>
    <property type="molecule type" value="Genomic_DNA"/>
</dbReference>
<dbReference type="OrthoDB" id="2870744at2759"/>
<evidence type="ECO:0000313" key="1">
    <source>
        <dbReference type="EMBL" id="EFI95118.1"/>
    </source>
</evidence>
<keyword evidence="2" id="KW-1185">Reference proteome</keyword>
<dbReference type="SUPFAM" id="SSF52047">
    <property type="entry name" value="RNI-like"/>
    <property type="match status" value="1"/>
</dbReference>
<dbReference type="Gene3D" id="3.80.10.10">
    <property type="entry name" value="Ribonuclease Inhibitor"/>
    <property type="match status" value="1"/>
</dbReference>
<dbReference type="STRING" id="578458.D8Q8T5"/>
<dbReference type="AlphaFoldDB" id="D8Q8T5"/>
<gene>
    <name evidence="1" type="ORF">SCHCODRAFT_85498</name>
</gene>
<organism evidence="2">
    <name type="scientific">Schizophyllum commune (strain H4-8 / FGSC 9210)</name>
    <name type="common">Split gill fungus</name>
    <dbReference type="NCBI Taxonomy" id="578458"/>
    <lineage>
        <taxon>Eukaryota</taxon>
        <taxon>Fungi</taxon>
        <taxon>Dikarya</taxon>
        <taxon>Basidiomycota</taxon>
        <taxon>Agaricomycotina</taxon>
        <taxon>Agaricomycetes</taxon>
        <taxon>Agaricomycetidae</taxon>
        <taxon>Agaricales</taxon>
        <taxon>Schizophyllaceae</taxon>
        <taxon>Schizophyllum</taxon>
    </lineage>
</organism>
<dbReference type="InterPro" id="IPR032675">
    <property type="entry name" value="LRR_dom_sf"/>
</dbReference>
<proteinExistence type="predicted"/>
<dbReference type="VEuPathDB" id="FungiDB:SCHCODRAFT_02632573"/>
<name>D8Q8T5_SCHCM</name>
<dbReference type="eggNOG" id="ENOG502SI90">
    <property type="taxonomic scope" value="Eukaryota"/>
</dbReference>
<dbReference type="GeneID" id="9591441"/>
<dbReference type="Proteomes" id="UP000007431">
    <property type="component" value="Unassembled WGS sequence"/>
</dbReference>
<accession>D8Q8T5</accession>
<sequence length="210" mass="23077">MPNLRDLRVAFVLNSSYDSQNILRSLTNACPKLQNLELRCTQKQAFSMSEFSKSIRCFTRLRTLRLAVVKTPGDDLARSAAQIARVNPRLEHFTLTFLPPVKRGFLSIFPALSVDIPASATGRFTLVTDTHGLPLSLAAHEQQCVAWPMGLGVSSSSRKYVSDLRPVGTPGKKEGLMTLLTEKSAAGEEVRMILFCTVLVCLAGYGFATR</sequence>
<reference evidence="1 2" key="1">
    <citation type="journal article" date="2010" name="Nat. Biotechnol.">
        <title>Genome sequence of the model mushroom Schizophyllum commune.</title>
        <authorList>
            <person name="Ohm R.A."/>
            <person name="de Jong J.F."/>
            <person name="Lugones L.G."/>
            <person name="Aerts A."/>
            <person name="Kothe E."/>
            <person name="Stajich J.E."/>
            <person name="de Vries R.P."/>
            <person name="Record E."/>
            <person name="Levasseur A."/>
            <person name="Baker S.E."/>
            <person name="Bartholomew K.A."/>
            <person name="Coutinho P.M."/>
            <person name="Erdmann S."/>
            <person name="Fowler T.J."/>
            <person name="Gathman A.C."/>
            <person name="Lombard V."/>
            <person name="Henrissat B."/>
            <person name="Knabe N."/>
            <person name="Kuees U."/>
            <person name="Lilly W.W."/>
            <person name="Lindquist E."/>
            <person name="Lucas S."/>
            <person name="Magnuson J.K."/>
            <person name="Piumi F."/>
            <person name="Raudaskoski M."/>
            <person name="Salamov A."/>
            <person name="Schmutz J."/>
            <person name="Schwarze F.W.M.R."/>
            <person name="vanKuyk P.A."/>
            <person name="Horton J.S."/>
            <person name="Grigoriev I.V."/>
            <person name="Woesten H.A.B."/>
        </authorList>
    </citation>
    <scope>NUCLEOTIDE SEQUENCE [LARGE SCALE GENOMIC DNA]</scope>
    <source>
        <strain evidence="2">H4-8 / FGSC 9210</strain>
    </source>
</reference>
<dbReference type="HOGENOM" id="CLU_1310745_0_0_1"/>
<evidence type="ECO:0000313" key="2">
    <source>
        <dbReference type="Proteomes" id="UP000007431"/>
    </source>
</evidence>